<dbReference type="GO" id="GO:0031410">
    <property type="term" value="C:cytoplasmic vesicle"/>
    <property type="evidence" value="ECO:0007669"/>
    <property type="project" value="TreeGrafter"/>
</dbReference>
<feature type="domain" description="Trafficking kinesin-binding protein C-terminal" evidence="6">
    <location>
        <begin position="338"/>
        <end position="475"/>
    </location>
</feature>
<dbReference type="GO" id="GO:0048311">
    <property type="term" value="P:mitochondrion distribution"/>
    <property type="evidence" value="ECO:0007669"/>
    <property type="project" value="TreeGrafter"/>
</dbReference>
<dbReference type="Gene3D" id="1.10.287.1490">
    <property type="match status" value="1"/>
</dbReference>
<dbReference type="SMART" id="SM01424">
    <property type="entry name" value="HAP1_N"/>
    <property type="match status" value="1"/>
</dbReference>
<protein>
    <submittedName>
        <fullName evidence="8">Uncharacterized protein</fullName>
    </submittedName>
</protein>
<dbReference type="SMART" id="SM01423">
    <property type="entry name" value="Milton"/>
    <property type="match status" value="1"/>
</dbReference>
<dbReference type="GO" id="GO:0047496">
    <property type="term" value="P:vesicle transport along microtubule"/>
    <property type="evidence" value="ECO:0007669"/>
    <property type="project" value="TreeGrafter"/>
</dbReference>
<dbReference type="GO" id="GO:0030425">
    <property type="term" value="C:dendrite"/>
    <property type="evidence" value="ECO:0007669"/>
    <property type="project" value="TreeGrafter"/>
</dbReference>
<evidence type="ECO:0000313" key="8">
    <source>
        <dbReference type="Ensembl" id="ENSLLEP00000030063.1"/>
    </source>
</evidence>
<comment type="similarity">
    <text evidence="2">Belongs to the milton family.</text>
</comment>
<dbReference type="InterPro" id="IPR051946">
    <property type="entry name" value="Intracell_Traff-Reg"/>
</dbReference>
<evidence type="ECO:0000256" key="3">
    <source>
        <dbReference type="ARBA" id="ARBA00023054"/>
    </source>
</evidence>
<dbReference type="GO" id="GO:0022008">
    <property type="term" value="P:neurogenesis"/>
    <property type="evidence" value="ECO:0007669"/>
    <property type="project" value="TreeGrafter"/>
</dbReference>
<dbReference type="PANTHER" id="PTHR15751:SF13">
    <property type="entry name" value="TRAFFICKING KINESIN-BINDING PROTEIN 2"/>
    <property type="match status" value="1"/>
</dbReference>
<evidence type="ECO:0000313" key="9">
    <source>
        <dbReference type="Proteomes" id="UP000694569"/>
    </source>
</evidence>
<sequence>MDTDEVDYTQNEEIINACILQVLGLERGDQRTMCSNDFDMLNHLLTERDEQLKLAGRIGHALLNARHILREKIESLEENLAQALDQVNQLRHELNTRNALLRAVSTDAEDSESFETDSSCSTPLRPNDSFILTHGLLHLDNLHGRRQELEEENSQESQDSKDTVTCEEDAQQLVIHCIEDETNLQISQLILELSSKSEEIEQYKEQISTSHSQFDDLQHKLREKEKEKEELENHLQASKEARRQLSVELHELQDRHAECQAMLKECQDQLKTIKCKDSPSAPLRRRQTCSVFPMDSLAAEIEGTMRRELNFDEESNFEKRKIQPKRIFGTVKVANELRKRSSSVPAPSPIPGSNQSDVAMTALPFQSVVKEEQKDDLTEKLEAGRKSEVSEDLNLETEIRRLNYWSENQFFQNAYERKSEVLEDERDFAGCNFPSGSVHSMETQSNCTDFSLSPSHCSTLEWKWKLQIVKPLEGSQTLHQWQQLAQPNLGAILDPRPGVIPKDFKPLPEDAEYYLCDLEEDDNEEDDDGGITFQVREREDDVPNSSLNIFLPPVSGTLTSDTNPAKSLCNTFSTFTFTNSQTLRPSDITQVTSSSSTLTRARVCSTPMSYQPTTRESSSVHNLAKLLHEKGISAKADLDEECTQLHHSNTLTHPSTPPNSPSISPCSSLLRVEPQASPLENLLAVSRPVESFLPSSATQQKINLLQRLTRMLIERLDDTTGSNSHQVRSTLNDRIKRQEPAVFPYPSNRMLGGFRRNQSLPALMGGLSPHSFTYSPYNR</sequence>
<evidence type="ECO:0000256" key="2">
    <source>
        <dbReference type="ARBA" id="ARBA00007007"/>
    </source>
</evidence>
<accession>A0A8C5PYH9</accession>
<dbReference type="GO" id="GO:0017022">
    <property type="term" value="F:myosin binding"/>
    <property type="evidence" value="ECO:0007669"/>
    <property type="project" value="TreeGrafter"/>
</dbReference>
<reference evidence="8" key="1">
    <citation type="submission" date="2025-08" db="UniProtKB">
        <authorList>
            <consortium name="Ensembl"/>
        </authorList>
    </citation>
    <scope>IDENTIFICATION</scope>
</reference>
<dbReference type="Pfam" id="PF12448">
    <property type="entry name" value="Milton"/>
    <property type="match status" value="1"/>
</dbReference>
<dbReference type="InterPro" id="IPR006933">
    <property type="entry name" value="HAP1_N"/>
</dbReference>
<feature type="coiled-coil region" evidence="5">
    <location>
        <begin position="186"/>
        <end position="269"/>
    </location>
</feature>
<dbReference type="GO" id="GO:0006605">
    <property type="term" value="P:protein targeting"/>
    <property type="evidence" value="ECO:0007669"/>
    <property type="project" value="TreeGrafter"/>
</dbReference>
<dbReference type="Pfam" id="PF04849">
    <property type="entry name" value="HAP1_N"/>
    <property type="match status" value="1"/>
</dbReference>
<evidence type="ECO:0000259" key="7">
    <source>
        <dbReference type="SMART" id="SM01424"/>
    </source>
</evidence>
<evidence type="ECO:0000256" key="4">
    <source>
        <dbReference type="ARBA" id="ARBA00023128"/>
    </source>
</evidence>
<dbReference type="GO" id="GO:1904115">
    <property type="term" value="C:axon cytoplasm"/>
    <property type="evidence" value="ECO:0007669"/>
    <property type="project" value="GOC"/>
</dbReference>
<dbReference type="GO" id="GO:0005739">
    <property type="term" value="C:mitochondrion"/>
    <property type="evidence" value="ECO:0007669"/>
    <property type="project" value="UniProtKB-SubCell"/>
</dbReference>
<feature type="domain" description="HAP1 N-terminal" evidence="7">
    <location>
        <begin position="3"/>
        <end position="276"/>
    </location>
</feature>
<dbReference type="Proteomes" id="UP000694569">
    <property type="component" value="Unplaced"/>
</dbReference>
<evidence type="ECO:0000259" key="6">
    <source>
        <dbReference type="SMART" id="SM01423"/>
    </source>
</evidence>
<keyword evidence="3 5" id="KW-0175">Coiled coil</keyword>
<dbReference type="AlphaFoldDB" id="A0A8C5PYH9"/>
<dbReference type="GO" id="GO:0050811">
    <property type="term" value="F:GABA receptor binding"/>
    <property type="evidence" value="ECO:0007669"/>
    <property type="project" value="TreeGrafter"/>
</dbReference>
<evidence type="ECO:0000256" key="1">
    <source>
        <dbReference type="ARBA" id="ARBA00004173"/>
    </source>
</evidence>
<feature type="coiled-coil region" evidence="5">
    <location>
        <begin position="66"/>
        <end position="97"/>
    </location>
</feature>
<keyword evidence="4" id="KW-0496">Mitochondrion</keyword>
<evidence type="ECO:0000256" key="5">
    <source>
        <dbReference type="SAM" id="Coils"/>
    </source>
</evidence>
<reference evidence="8" key="2">
    <citation type="submission" date="2025-09" db="UniProtKB">
        <authorList>
            <consortium name="Ensembl"/>
        </authorList>
    </citation>
    <scope>IDENTIFICATION</scope>
</reference>
<organism evidence="8 9">
    <name type="scientific">Leptobrachium leishanense</name>
    <name type="common">Leishan spiny toad</name>
    <dbReference type="NCBI Taxonomy" id="445787"/>
    <lineage>
        <taxon>Eukaryota</taxon>
        <taxon>Metazoa</taxon>
        <taxon>Chordata</taxon>
        <taxon>Craniata</taxon>
        <taxon>Vertebrata</taxon>
        <taxon>Euteleostomi</taxon>
        <taxon>Amphibia</taxon>
        <taxon>Batrachia</taxon>
        <taxon>Anura</taxon>
        <taxon>Pelobatoidea</taxon>
        <taxon>Megophryidae</taxon>
        <taxon>Leptobrachium</taxon>
    </lineage>
</organism>
<dbReference type="PANTHER" id="PTHR15751">
    <property type="entry name" value="TRAFFICKING KINESIN-BINDING PROTEIN"/>
    <property type="match status" value="1"/>
</dbReference>
<keyword evidence="9" id="KW-1185">Reference proteome</keyword>
<dbReference type="InterPro" id="IPR022154">
    <property type="entry name" value="TRAK1/2_C"/>
</dbReference>
<dbReference type="GO" id="GO:0098957">
    <property type="term" value="P:anterograde axonal transport of mitochondrion"/>
    <property type="evidence" value="ECO:0007669"/>
    <property type="project" value="TreeGrafter"/>
</dbReference>
<dbReference type="OrthoDB" id="10067624at2759"/>
<name>A0A8C5PYH9_9ANUR</name>
<dbReference type="GeneTree" id="ENSGT00940000158202"/>
<dbReference type="Ensembl" id="ENSLLET00000031225.1">
    <property type="protein sequence ID" value="ENSLLEP00000030063.1"/>
    <property type="gene ID" value="ENSLLEG00000019060.1"/>
</dbReference>
<comment type="subcellular location">
    <subcellularLocation>
        <location evidence="1">Mitochondrion</location>
    </subcellularLocation>
</comment>
<proteinExistence type="inferred from homology"/>